<keyword evidence="3 7" id="KW-0808">Transferase</keyword>
<reference evidence="7 8" key="1">
    <citation type="submission" date="2020-02" db="EMBL/GenBank/DDBJ databases">
        <authorList>
            <person name="Dziuba M."/>
            <person name="Kuznetsov B."/>
            <person name="Mardanov A."/>
            <person name="Ravin N."/>
            <person name="Grouzdev D."/>
        </authorList>
    </citation>
    <scope>NUCLEOTIDE SEQUENCE [LARGE SCALE GENOMIC DNA]</scope>
    <source>
        <strain evidence="7 8">SpK</strain>
    </source>
</reference>
<dbReference type="Proteomes" id="UP000480684">
    <property type="component" value="Unassembled WGS sequence"/>
</dbReference>
<evidence type="ECO:0000256" key="4">
    <source>
        <dbReference type="ARBA" id="ARBA00023315"/>
    </source>
</evidence>
<feature type="domain" description="N-acetyltransferase" evidence="6">
    <location>
        <begin position="52"/>
        <end position="146"/>
    </location>
</feature>
<keyword evidence="1" id="KW-0678">Repressor</keyword>
<evidence type="ECO:0000256" key="3">
    <source>
        <dbReference type="ARBA" id="ARBA00022679"/>
    </source>
</evidence>
<name>A0A7C9QTL6_9PROT</name>
<evidence type="ECO:0000259" key="6">
    <source>
        <dbReference type="Pfam" id="PF13508"/>
    </source>
</evidence>
<dbReference type="PANTHER" id="PTHR36449:SF1">
    <property type="entry name" value="ACETYLTRANSFERASE"/>
    <property type="match status" value="1"/>
</dbReference>
<evidence type="ECO:0000256" key="2">
    <source>
        <dbReference type="ARBA" id="ARBA00022649"/>
    </source>
</evidence>
<dbReference type="PANTHER" id="PTHR36449">
    <property type="entry name" value="ACETYLTRANSFERASE-RELATED"/>
    <property type="match status" value="1"/>
</dbReference>
<dbReference type="InterPro" id="IPR000182">
    <property type="entry name" value="GNAT_dom"/>
</dbReference>
<dbReference type="EMBL" id="JAAIYP010000036">
    <property type="protein sequence ID" value="NFV80363.1"/>
    <property type="molecule type" value="Genomic_DNA"/>
</dbReference>
<evidence type="ECO:0000313" key="8">
    <source>
        <dbReference type="Proteomes" id="UP000480684"/>
    </source>
</evidence>
<dbReference type="RefSeq" id="WP_163678465.1">
    <property type="nucleotide sequence ID" value="NZ_JAAIYP010000036.1"/>
</dbReference>
<dbReference type="InterPro" id="IPR016181">
    <property type="entry name" value="Acyl_CoA_acyltransferase"/>
</dbReference>
<accession>A0A7C9QTL6</accession>
<keyword evidence="8" id="KW-1185">Reference proteome</keyword>
<evidence type="ECO:0000313" key="7">
    <source>
        <dbReference type="EMBL" id="NFV80363.1"/>
    </source>
</evidence>
<dbReference type="GO" id="GO:0016747">
    <property type="term" value="F:acyltransferase activity, transferring groups other than amino-acyl groups"/>
    <property type="evidence" value="ECO:0007669"/>
    <property type="project" value="InterPro"/>
</dbReference>
<evidence type="ECO:0000256" key="5">
    <source>
        <dbReference type="ARBA" id="ARBA00049880"/>
    </source>
</evidence>
<gene>
    <name evidence="7" type="ORF">G4223_09590</name>
</gene>
<dbReference type="SUPFAM" id="SSF55729">
    <property type="entry name" value="Acyl-CoA N-acyltransferases (Nat)"/>
    <property type="match status" value="1"/>
</dbReference>
<dbReference type="AlphaFoldDB" id="A0A7C9QTL6"/>
<keyword evidence="2" id="KW-1277">Toxin-antitoxin system</keyword>
<comment type="caution">
    <text evidence="7">The sequence shown here is derived from an EMBL/GenBank/DDBJ whole genome shotgun (WGS) entry which is preliminary data.</text>
</comment>
<protein>
    <submittedName>
        <fullName evidence="7">GNAT family N-acetyltransferase</fullName>
    </submittedName>
</protein>
<comment type="catalytic activity">
    <reaction evidence="5">
        <text>glycyl-tRNA(Gly) + acetyl-CoA = N-acetylglycyl-tRNA(Gly) + CoA + H(+)</text>
        <dbReference type="Rhea" id="RHEA:81867"/>
        <dbReference type="Rhea" id="RHEA-COMP:9683"/>
        <dbReference type="Rhea" id="RHEA-COMP:19766"/>
        <dbReference type="ChEBI" id="CHEBI:15378"/>
        <dbReference type="ChEBI" id="CHEBI:57287"/>
        <dbReference type="ChEBI" id="CHEBI:57288"/>
        <dbReference type="ChEBI" id="CHEBI:78522"/>
        <dbReference type="ChEBI" id="CHEBI:232036"/>
    </reaction>
</comment>
<dbReference type="Pfam" id="PF13508">
    <property type="entry name" value="Acetyltransf_7"/>
    <property type="match status" value="1"/>
</dbReference>
<dbReference type="Gene3D" id="3.40.630.30">
    <property type="match status" value="1"/>
</dbReference>
<sequence length="171" mass="19412">MARLSPPRPLDGTDDREAFDCGRDSMNQWFRRNAWRNQQLGISRTTVLCDTETGAIVGYVTLSTGQIEREFLPKAAQRNTPDTVPIFLLGQLAVDRRFQRTGVARSLLFYALKTSVLVSRQVGCFGVLTHPLDEEVRGFYRRFGFEDLPGDPKRSMIVRIKDLERNGFAAN</sequence>
<proteinExistence type="predicted"/>
<organism evidence="7 8">
    <name type="scientific">Magnetospirillum aberrantis SpK</name>
    <dbReference type="NCBI Taxonomy" id="908842"/>
    <lineage>
        <taxon>Bacteria</taxon>
        <taxon>Pseudomonadati</taxon>
        <taxon>Pseudomonadota</taxon>
        <taxon>Alphaproteobacteria</taxon>
        <taxon>Rhodospirillales</taxon>
        <taxon>Rhodospirillaceae</taxon>
        <taxon>Magnetospirillum</taxon>
    </lineage>
</organism>
<keyword evidence="4" id="KW-0012">Acyltransferase</keyword>
<evidence type="ECO:0000256" key="1">
    <source>
        <dbReference type="ARBA" id="ARBA00022491"/>
    </source>
</evidence>